<accession>A0ABM9VZ39</accession>
<dbReference type="Gene3D" id="1.10.150.240">
    <property type="entry name" value="Putative phosphatase, domain 2"/>
    <property type="match status" value="1"/>
</dbReference>
<dbReference type="InterPro" id="IPR023214">
    <property type="entry name" value="HAD_sf"/>
</dbReference>
<name>A0ABM9VZ39_9FIRM</name>
<dbReference type="Pfam" id="PF13419">
    <property type="entry name" value="HAD_2"/>
    <property type="match status" value="1"/>
</dbReference>
<keyword evidence="2" id="KW-1185">Reference proteome</keyword>
<dbReference type="SFLD" id="SFLDS00003">
    <property type="entry name" value="Haloacid_Dehalogenase"/>
    <property type="match status" value="1"/>
</dbReference>
<dbReference type="SUPFAM" id="SSF56784">
    <property type="entry name" value="HAD-like"/>
    <property type="match status" value="1"/>
</dbReference>
<gene>
    <name evidence="1" type="primary">ppaX_1</name>
    <name evidence="1" type="ORF">SSPH_00529</name>
</gene>
<dbReference type="Gene3D" id="3.40.50.1000">
    <property type="entry name" value="HAD superfamily/HAD-like"/>
    <property type="match status" value="1"/>
</dbReference>
<dbReference type="InterPro" id="IPR041492">
    <property type="entry name" value="HAD_2"/>
</dbReference>
<dbReference type="EMBL" id="FCOW01000002">
    <property type="protein sequence ID" value="CVK17893.1"/>
    <property type="molecule type" value="Genomic_DNA"/>
</dbReference>
<sequence length="230" mass="25565">MQILFWDIDGTLIRTAKAGLYAFCLATEELWGKPVDIAAIKAAGMTDNYIARQIIRSVSGREANSEEIARLCCRYEALLQEQLENRKGLILPEVKAILSRLQGQTEYKMLLLTGNSRQGAEIKLKHFGLDHYFDFHRSAFAGQCELRVDIARSGLEMVRSTWGDSRQHTIYVIGDTPHDVECGKAIGAYTIAIATGGYSAAELANCTPWWVVETLPPAEAFLEKITAARP</sequence>
<organism evidence="1 2">
    <name type="scientific">Sporomusa sphaeroides DSM 2875</name>
    <dbReference type="NCBI Taxonomy" id="1337886"/>
    <lineage>
        <taxon>Bacteria</taxon>
        <taxon>Bacillati</taxon>
        <taxon>Bacillota</taxon>
        <taxon>Negativicutes</taxon>
        <taxon>Selenomonadales</taxon>
        <taxon>Sporomusaceae</taxon>
        <taxon>Sporomusa</taxon>
    </lineage>
</organism>
<dbReference type="InterPro" id="IPR036412">
    <property type="entry name" value="HAD-like_sf"/>
</dbReference>
<comment type="caution">
    <text evidence="1">The sequence shown here is derived from an EMBL/GenBank/DDBJ whole genome shotgun (WGS) entry which is preliminary data.</text>
</comment>
<reference evidence="1 2" key="1">
    <citation type="submission" date="2016-01" db="EMBL/GenBank/DDBJ databases">
        <authorList>
            <person name="Brown R."/>
        </authorList>
    </citation>
    <scope>NUCLEOTIDE SEQUENCE [LARGE SCALE GENOMIC DNA]</scope>
    <source>
        <strain evidence="1">Sporomusa sphaeroides DSM 2875</strain>
    </source>
</reference>
<protein>
    <submittedName>
        <fullName evidence="1">Pyrophosphatase PpaX</fullName>
        <ecNumber evidence="1">3.6.1.1</ecNumber>
    </submittedName>
</protein>
<dbReference type="EC" id="3.6.1.1" evidence="1"/>
<dbReference type="GO" id="GO:0004427">
    <property type="term" value="F:inorganic diphosphate phosphatase activity"/>
    <property type="evidence" value="ECO:0007669"/>
    <property type="project" value="UniProtKB-EC"/>
</dbReference>
<dbReference type="InterPro" id="IPR023198">
    <property type="entry name" value="PGP-like_dom2"/>
</dbReference>
<dbReference type="RefSeq" id="WP_075753953.1">
    <property type="nucleotide sequence ID" value="NZ_CP146991.1"/>
</dbReference>
<dbReference type="PANTHER" id="PTHR43434">
    <property type="entry name" value="PHOSPHOGLYCOLATE PHOSPHATASE"/>
    <property type="match status" value="1"/>
</dbReference>
<proteinExistence type="predicted"/>
<dbReference type="PANTHER" id="PTHR43434:SF1">
    <property type="entry name" value="PHOSPHOGLYCOLATE PHOSPHATASE"/>
    <property type="match status" value="1"/>
</dbReference>
<keyword evidence="1" id="KW-0378">Hydrolase</keyword>
<evidence type="ECO:0000313" key="1">
    <source>
        <dbReference type="EMBL" id="CVK17893.1"/>
    </source>
</evidence>
<dbReference type="SFLD" id="SFLDG01129">
    <property type="entry name" value="C1.5:_HAD__Beta-PGM__Phosphata"/>
    <property type="match status" value="1"/>
</dbReference>
<dbReference type="InterPro" id="IPR050155">
    <property type="entry name" value="HAD-like_hydrolase_sf"/>
</dbReference>
<evidence type="ECO:0000313" key="2">
    <source>
        <dbReference type="Proteomes" id="UP000245702"/>
    </source>
</evidence>
<dbReference type="Proteomes" id="UP000245702">
    <property type="component" value="Unassembled WGS sequence"/>
</dbReference>